<feature type="transmembrane region" description="Helical" evidence="1">
    <location>
        <begin position="38"/>
        <end position="58"/>
    </location>
</feature>
<proteinExistence type="predicted"/>
<dbReference type="PANTHER" id="PTHR34774">
    <property type="entry name" value="EPHRIN-A3 PROTEIN"/>
    <property type="match status" value="1"/>
</dbReference>
<evidence type="ECO:0000313" key="3">
    <source>
        <dbReference type="Proteomes" id="UP001189624"/>
    </source>
</evidence>
<organism evidence="2 3">
    <name type="scientific">Sphenostylis stenocarpa</name>
    <dbReference type="NCBI Taxonomy" id="92480"/>
    <lineage>
        <taxon>Eukaryota</taxon>
        <taxon>Viridiplantae</taxon>
        <taxon>Streptophyta</taxon>
        <taxon>Embryophyta</taxon>
        <taxon>Tracheophyta</taxon>
        <taxon>Spermatophyta</taxon>
        <taxon>Magnoliopsida</taxon>
        <taxon>eudicotyledons</taxon>
        <taxon>Gunneridae</taxon>
        <taxon>Pentapetalae</taxon>
        <taxon>rosids</taxon>
        <taxon>fabids</taxon>
        <taxon>Fabales</taxon>
        <taxon>Fabaceae</taxon>
        <taxon>Papilionoideae</taxon>
        <taxon>50 kb inversion clade</taxon>
        <taxon>NPAAA clade</taxon>
        <taxon>indigoferoid/millettioid clade</taxon>
        <taxon>Phaseoleae</taxon>
        <taxon>Sphenostylis</taxon>
    </lineage>
</organism>
<keyword evidence="1" id="KW-0472">Membrane</keyword>
<dbReference type="Proteomes" id="UP001189624">
    <property type="component" value="Chromosome 3"/>
</dbReference>
<name>A0AA86V692_9FABA</name>
<dbReference type="EMBL" id="OY731400">
    <property type="protein sequence ID" value="CAJ1936242.1"/>
    <property type="molecule type" value="Genomic_DNA"/>
</dbReference>
<keyword evidence="3" id="KW-1185">Reference proteome</keyword>
<sequence>MVLDSLLSTPVLRSPSLRRQYAKHELGSWSTLVRRHRFLLAAIALLTVLCTIYLYFAITLGANDSCYGLSGPQKASCHMKLLKASAANGKLRSLRQPGFYFK</sequence>
<keyword evidence="1" id="KW-1133">Transmembrane helix</keyword>
<keyword evidence="1" id="KW-0812">Transmembrane</keyword>
<dbReference type="PANTHER" id="PTHR34774:SF1">
    <property type="entry name" value="EPHRIN-A3 PROTEIN"/>
    <property type="match status" value="1"/>
</dbReference>
<protein>
    <submittedName>
        <fullName evidence="2">Uncharacterized protein</fullName>
    </submittedName>
</protein>
<evidence type="ECO:0000313" key="2">
    <source>
        <dbReference type="EMBL" id="CAJ1936242.1"/>
    </source>
</evidence>
<dbReference type="AlphaFoldDB" id="A0AA86V692"/>
<reference evidence="2" key="1">
    <citation type="submission" date="2023-10" db="EMBL/GenBank/DDBJ databases">
        <authorList>
            <person name="Domelevo Entfellner J.-B."/>
        </authorList>
    </citation>
    <scope>NUCLEOTIDE SEQUENCE</scope>
</reference>
<evidence type="ECO:0000256" key="1">
    <source>
        <dbReference type="SAM" id="Phobius"/>
    </source>
</evidence>
<accession>A0AA86V692</accession>
<dbReference type="Gramene" id="rna-AYBTSS11_LOCUS7380">
    <property type="protein sequence ID" value="CAJ1936242.1"/>
    <property type="gene ID" value="gene-AYBTSS11_LOCUS7380"/>
</dbReference>
<gene>
    <name evidence="2" type="ORF">AYBTSS11_LOCUS7380</name>
</gene>